<reference evidence="2 3" key="1">
    <citation type="submission" date="2019-01" db="EMBL/GenBank/DDBJ databases">
        <title>Spirosoma flava sp. nov., a propanil-degrading bacterium isolated from herbicide-contaminated soil.</title>
        <authorList>
            <person name="Zhang L."/>
            <person name="Jiang J.-D."/>
        </authorList>
    </citation>
    <scope>NUCLEOTIDE SEQUENCE [LARGE SCALE GENOMIC DNA]</scope>
    <source>
        <strain evidence="2 3">TY50</strain>
    </source>
</reference>
<feature type="transmembrane region" description="Helical" evidence="1">
    <location>
        <begin position="6"/>
        <end position="26"/>
    </location>
</feature>
<organism evidence="2 3">
    <name type="scientific">Spirosoma sordidisoli</name>
    <dbReference type="NCBI Taxonomy" id="2502893"/>
    <lineage>
        <taxon>Bacteria</taxon>
        <taxon>Pseudomonadati</taxon>
        <taxon>Bacteroidota</taxon>
        <taxon>Cytophagia</taxon>
        <taxon>Cytophagales</taxon>
        <taxon>Cytophagaceae</taxon>
        <taxon>Spirosoma</taxon>
    </lineage>
</organism>
<keyword evidence="3" id="KW-1185">Reference proteome</keyword>
<dbReference type="Proteomes" id="UP000290407">
    <property type="component" value="Unassembled WGS sequence"/>
</dbReference>
<protein>
    <submittedName>
        <fullName evidence="2">Uncharacterized protein</fullName>
    </submittedName>
</protein>
<comment type="caution">
    <text evidence="2">The sequence shown here is derived from an EMBL/GenBank/DDBJ whole genome shotgun (WGS) entry which is preliminary data.</text>
</comment>
<keyword evidence="1" id="KW-0812">Transmembrane</keyword>
<dbReference type="RefSeq" id="WP_129603413.1">
    <property type="nucleotide sequence ID" value="NZ_SBLB01000005.1"/>
</dbReference>
<sequence length="65" mass="7207">MNLPIFVVLSILGQLLMTISFAREALTTDQGTFCRVKCAIAGFLYLFVAILLAWLLFETPTLPTV</sequence>
<keyword evidence="1" id="KW-0472">Membrane</keyword>
<evidence type="ECO:0000256" key="1">
    <source>
        <dbReference type="SAM" id="Phobius"/>
    </source>
</evidence>
<feature type="transmembrane region" description="Helical" evidence="1">
    <location>
        <begin position="38"/>
        <end position="57"/>
    </location>
</feature>
<evidence type="ECO:0000313" key="3">
    <source>
        <dbReference type="Proteomes" id="UP000290407"/>
    </source>
</evidence>
<proteinExistence type="predicted"/>
<accession>A0A4Q2UJ34</accession>
<dbReference type="AlphaFoldDB" id="A0A4Q2UJ34"/>
<dbReference type="EMBL" id="SBLB01000005">
    <property type="protein sequence ID" value="RYC68602.1"/>
    <property type="molecule type" value="Genomic_DNA"/>
</dbReference>
<name>A0A4Q2UJ34_9BACT</name>
<evidence type="ECO:0000313" key="2">
    <source>
        <dbReference type="EMBL" id="RYC68602.1"/>
    </source>
</evidence>
<keyword evidence="1" id="KW-1133">Transmembrane helix</keyword>
<gene>
    <name evidence="2" type="ORF">EQG79_19855</name>
</gene>